<proteinExistence type="predicted"/>
<dbReference type="RefSeq" id="WP_007485885.1">
    <property type="nucleotide sequence ID" value="NZ_JH724314.1"/>
</dbReference>
<dbReference type="Gene3D" id="3.10.450.50">
    <property type="match status" value="1"/>
</dbReference>
<sequence>MEKNKVILQDKNSEDIQEKTASKIISRNDLCPCGSGKKYKNCLEDSLVLVVFLFYYSSTLSPLELLKK</sequence>
<keyword evidence="1" id="KW-0812">Transmembrane</keyword>
<keyword evidence="1" id="KW-1133">Transmembrane helix</keyword>
<accession>I9GRQ6</accession>
<comment type="caution">
    <text evidence="2">The sequence shown here is derived from an EMBL/GenBank/DDBJ whole genome shotgun (WGS) entry which is preliminary data.</text>
</comment>
<feature type="transmembrane region" description="Helical" evidence="1">
    <location>
        <begin position="47"/>
        <end position="66"/>
    </location>
</feature>
<dbReference type="Proteomes" id="UP000003089">
    <property type="component" value="Unassembled WGS sequence"/>
</dbReference>
<evidence type="ECO:0000313" key="3">
    <source>
        <dbReference type="Proteomes" id="UP000003089"/>
    </source>
</evidence>
<dbReference type="EMBL" id="AGXS01000017">
    <property type="protein sequence ID" value="EIY49679.1"/>
    <property type="molecule type" value="Genomic_DNA"/>
</dbReference>
<dbReference type="SUPFAM" id="SSF103642">
    <property type="entry name" value="Sec-C motif"/>
    <property type="match status" value="1"/>
</dbReference>
<keyword evidence="3" id="KW-1185">Reference proteome</keyword>
<dbReference type="AlphaFoldDB" id="I9GRQ6"/>
<dbReference type="InterPro" id="IPR004027">
    <property type="entry name" value="SEC_C_motif"/>
</dbReference>
<name>I9GRQ6_9BACE</name>
<organism evidence="2 3">
    <name type="scientific">Bacteroides nordii CL02T12C05</name>
    <dbReference type="NCBI Taxonomy" id="997884"/>
    <lineage>
        <taxon>Bacteria</taxon>
        <taxon>Pseudomonadati</taxon>
        <taxon>Bacteroidota</taxon>
        <taxon>Bacteroidia</taxon>
        <taxon>Bacteroidales</taxon>
        <taxon>Bacteroidaceae</taxon>
        <taxon>Bacteroides</taxon>
    </lineage>
</organism>
<dbReference type="HOGENOM" id="CLU_2785269_0_0_10"/>
<protein>
    <recommendedName>
        <fullName evidence="4">Protein translocase subunit secA</fullName>
    </recommendedName>
</protein>
<evidence type="ECO:0000313" key="2">
    <source>
        <dbReference type="EMBL" id="EIY49679.1"/>
    </source>
</evidence>
<evidence type="ECO:0000256" key="1">
    <source>
        <dbReference type="SAM" id="Phobius"/>
    </source>
</evidence>
<evidence type="ECO:0008006" key="4">
    <source>
        <dbReference type="Google" id="ProtNLM"/>
    </source>
</evidence>
<keyword evidence="1" id="KW-0472">Membrane</keyword>
<dbReference type="Pfam" id="PF02810">
    <property type="entry name" value="SEC-C"/>
    <property type="match status" value="1"/>
</dbReference>
<gene>
    <name evidence="2" type="ORF">HMPREF1068_02775</name>
</gene>
<reference evidence="2 3" key="1">
    <citation type="submission" date="2012-02" db="EMBL/GenBank/DDBJ databases">
        <title>The Genome Sequence of Bacteroides nordii CL02T12C05.</title>
        <authorList>
            <consortium name="The Broad Institute Genome Sequencing Platform"/>
            <person name="Earl A."/>
            <person name="Ward D."/>
            <person name="Feldgarden M."/>
            <person name="Gevers D."/>
            <person name="Zitomersky N.L."/>
            <person name="Coyne M.J."/>
            <person name="Comstock L.E."/>
            <person name="Young S.K."/>
            <person name="Zeng Q."/>
            <person name="Gargeya S."/>
            <person name="Fitzgerald M."/>
            <person name="Haas B."/>
            <person name="Abouelleil A."/>
            <person name="Alvarado L."/>
            <person name="Arachchi H.M."/>
            <person name="Berlin A."/>
            <person name="Chapman S.B."/>
            <person name="Gearin G."/>
            <person name="Goldberg J."/>
            <person name="Griggs A."/>
            <person name="Gujja S."/>
            <person name="Hansen M."/>
            <person name="Heiman D."/>
            <person name="Howarth C."/>
            <person name="Larimer J."/>
            <person name="Lui A."/>
            <person name="MacDonald P.J.P."/>
            <person name="McCowen C."/>
            <person name="Montmayeur A."/>
            <person name="Murphy C."/>
            <person name="Neiman D."/>
            <person name="Pearson M."/>
            <person name="Priest M."/>
            <person name="Roberts A."/>
            <person name="Saif S."/>
            <person name="Shea T."/>
            <person name="Sisk P."/>
            <person name="Stolte C."/>
            <person name="Sykes S."/>
            <person name="Wortman J."/>
            <person name="Nusbaum C."/>
            <person name="Birren B."/>
        </authorList>
    </citation>
    <scope>NUCLEOTIDE SEQUENCE [LARGE SCALE GENOMIC DNA]</scope>
    <source>
        <strain evidence="2 3">CL02T12C05</strain>
    </source>
</reference>
<dbReference type="STRING" id="997884.HMPREF1068_02775"/>